<protein>
    <submittedName>
        <fullName evidence="2">Uncharacterized protein</fullName>
    </submittedName>
</protein>
<accession>A0AAV5A9S6</accession>
<organism evidence="2 3">
    <name type="scientific">Clathrus columnatus</name>
    <dbReference type="NCBI Taxonomy" id="1419009"/>
    <lineage>
        <taxon>Eukaryota</taxon>
        <taxon>Fungi</taxon>
        <taxon>Dikarya</taxon>
        <taxon>Basidiomycota</taxon>
        <taxon>Agaricomycotina</taxon>
        <taxon>Agaricomycetes</taxon>
        <taxon>Phallomycetidae</taxon>
        <taxon>Phallales</taxon>
        <taxon>Clathraceae</taxon>
        <taxon>Clathrus</taxon>
    </lineage>
</organism>
<evidence type="ECO:0000313" key="3">
    <source>
        <dbReference type="Proteomes" id="UP001050691"/>
    </source>
</evidence>
<feature type="compositionally biased region" description="Polar residues" evidence="1">
    <location>
        <begin position="116"/>
        <end position="132"/>
    </location>
</feature>
<keyword evidence="3" id="KW-1185">Reference proteome</keyword>
<feature type="region of interest" description="Disordered" evidence="1">
    <location>
        <begin position="111"/>
        <end position="137"/>
    </location>
</feature>
<dbReference type="AlphaFoldDB" id="A0AAV5A9S6"/>
<sequence length="348" mass="39500">MANHREFAGEQSTLPSLSYPTRESPVMEKFRRALNVMMTTFQSDLSSEDFLSRKILELSTSSGSIEEFLRSSMEFMDQSLAEHRRQTETMRASLKIIQAFLTSFISDVDESHGRSSGDTTISNNVPPSSRSVTPFVPPPNSLASPFSPVPILRSRRPVVSDDTQKLPVGTRVKNELSESISSLASPFVPIERRREPPPDLNYIFPPQLRMQRAQSQTQEEDLSVDVLQYFQGPLFPSTPPSTPHEAITPPNNHSTPSSFAGRPHPFVLRRVIRRHHLIRTPDGHTIIPPILPSSRYALDDAPIAGRPRRFRSAEPSPYYHVTKRPRRRLAFMNSKDDHDDYDEMKNQE</sequence>
<feature type="compositionally biased region" description="Polar residues" evidence="1">
    <location>
        <begin position="10"/>
        <end position="20"/>
    </location>
</feature>
<name>A0AAV5A9S6_9AGAM</name>
<proteinExistence type="predicted"/>
<evidence type="ECO:0000313" key="2">
    <source>
        <dbReference type="EMBL" id="GJJ09923.1"/>
    </source>
</evidence>
<feature type="region of interest" description="Disordered" evidence="1">
    <location>
        <begin position="325"/>
        <end position="348"/>
    </location>
</feature>
<comment type="caution">
    <text evidence="2">The sequence shown here is derived from an EMBL/GenBank/DDBJ whole genome shotgun (WGS) entry which is preliminary data.</text>
</comment>
<gene>
    <name evidence="2" type="ORF">Clacol_004147</name>
</gene>
<feature type="compositionally biased region" description="Basic and acidic residues" evidence="1">
    <location>
        <begin position="334"/>
        <end position="348"/>
    </location>
</feature>
<dbReference type="Proteomes" id="UP001050691">
    <property type="component" value="Unassembled WGS sequence"/>
</dbReference>
<feature type="region of interest" description="Disordered" evidence="1">
    <location>
        <begin position="239"/>
        <end position="262"/>
    </location>
</feature>
<feature type="region of interest" description="Disordered" evidence="1">
    <location>
        <begin position="1"/>
        <end position="20"/>
    </location>
</feature>
<reference evidence="2" key="1">
    <citation type="submission" date="2021-10" db="EMBL/GenBank/DDBJ databases">
        <title>De novo Genome Assembly of Clathrus columnatus (Basidiomycota, Fungi) Using Illumina and Nanopore Sequence Data.</title>
        <authorList>
            <person name="Ogiso-Tanaka E."/>
            <person name="Itagaki H."/>
            <person name="Hosoya T."/>
            <person name="Hosaka K."/>
        </authorList>
    </citation>
    <scope>NUCLEOTIDE SEQUENCE</scope>
    <source>
        <strain evidence="2">MO-923</strain>
    </source>
</reference>
<dbReference type="EMBL" id="BPWL01000004">
    <property type="protein sequence ID" value="GJJ09923.1"/>
    <property type="molecule type" value="Genomic_DNA"/>
</dbReference>
<evidence type="ECO:0000256" key="1">
    <source>
        <dbReference type="SAM" id="MobiDB-lite"/>
    </source>
</evidence>
<feature type="compositionally biased region" description="Polar residues" evidence="1">
    <location>
        <begin position="249"/>
        <end position="258"/>
    </location>
</feature>